<evidence type="ECO:0000256" key="10">
    <source>
        <dbReference type="ARBA" id="ARBA00023102"/>
    </source>
</evidence>
<dbReference type="InterPro" id="IPR022695">
    <property type="entry name" value="Histidinol_DH_monofunct"/>
</dbReference>
<dbReference type="GO" id="GO:0005829">
    <property type="term" value="C:cytosol"/>
    <property type="evidence" value="ECO:0007669"/>
    <property type="project" value="TreeGrafter"/>
</dbReference>
<keyword evidence="6 12" id="KW-0479">Metal-binding</keyword>
<organism evidence="19 20">
    <name type="scientific">Echinimonas agarilytica</name>
    <dbReference type="NCBI Taxonomy" id="1215918"/>
    <lineage>
        <taxon>Bacteria</taxon>
        <taxon>Pseudomonadati</taxon>
        <taxon>Pseudomonadota</taxon>
        <taxon>Gammaproteobacteria</taxon>
        <taxon>Alteromonadales</taxon>
        <taxon>Echinimonadaceae</taxon>
        <taxon>Echinimonas</taxon>
    </lineage>
</organism>
<reference evidence="19 20" key="1">
    <citation type="journal article" date="2013" name="Antonie Van Leeuwenhoek">
        <title>Echinimonas agarilytica gen. nov., sp. nov., a new gammaproteobacterium isolated from the sea urchin Strongylocentrotus intermedius.</title>
        <authorList>
            <person name="Nedashkovskaya O.I."/>
            <person name="Stenkova A.M."/>
            <person name="Zhukova N.V."/>
            <person name="Van Trappen S."/>
            <person name="Lee J.S."/>
            <person name="Kim S.B."/>
        </authorList>
    </citation>
    <scope>NUCLEOTIDE SEQUENCE [LARGE SCALE GENOMIC DNA]</scope>
    <source>
        <strain evidence="19 20">KMM 6351</strain>
    </source>
</reference>
<comment type="function">
    <text evidence="1 12">Catalyzes the sequential NAD-dependent oxidations of L-histidinol to L-histidinaldehyde and then to L-histidine.</text>
</comment>
<evidence type="ECO:0000256" key="18">
    <source>
        <dbReference type="RuleBase" id="RU004175"/>
    </source>
</evidence>
<evidence type="ECO:0000256" key="16">
    <source>
        <dbReference type="PIRSR" id="PIRSR000099-3"/>
    </source>
</evidence>
<protein>
    <recommendedName>
        <fullName evidence="4 12">Histidinol dehydrogenase</fullName>
        <shortName evidence="12">HDH</shortName>
        <ecNumber evidence="4 12">1.1.1.23</ecNumber>
    </recommendedName>
</protein>
<comment type="pathway">
    <text evidence="2 12">Amino-acid biosynthesis; L-histidine biosynthesis; L-histidine from 5-phospho-alpha-D-ribose 1-diphosphate: step 9/9.</text>
</comment>
<evidence type="ECO:0000256" key="7">
    <source>
        <dbReference type="ARBA" id="ARBA00022833"/>
    </source>
</evidence>
<dbReference type="EC" id="1.1.1.23" evidence="4 12"/>
<gene>
    <name evidence="12 19" type="primary">hisD</name>
    <name evidence="19" type="ORF">NAF29_07025</name>
</gene>
<keyword evidence="5 12" id="KW-0028">Amino-acid biosynthesis</keyword>
<comment type="caution">
    <text evidence="19">The sequence shown here is derived from an EMBL/GenBank/DDBJ whole genome shotgun (WGS) entry which is preliminary data.</text>
</comment>
<dbReference type="Pfam" id="PF00815">
    <property type="entry name" value="Histidinol_dh"/>
    <property type="match status" value="1"/>
</dbReference>
<dbReference type="PRINTS" id="PR00083">
    <property type="entry name" value="HOLDHDRGNASE"/>
</dbReference>
<evidence type="ECO:0000256" key="13">
    <source>
        <dbReference type="PIRNR" id="PIRNR000099"/>
    </source>
</evidence>
<dbReference type="PIRSF" id="PIRSF000099">
    <property type="entry name" value="Histidinol_dh"/>
    <property type="match status" value="1"/>
</dbReference>
<dbReference type="PANTHER" id="PTHR21256:SF2">
    <property type="entry name" value="HISTIDINE BIOSYNTHESIS TRIFUNCTIONAL PROTEIN"/>
    <property type="match status" value="1"/>
</dbReference>
<dbReference type="GO" id="GO:0051287">
    <property type="term" value="F:NAD binding"/>
    <property type="evidence" value="ECO:0007669"/>
    <property type="project" value="InterPro"/>
</dbReference>
<feature type="binding site" evidence="12 16">
    <location>
        <position position="324"/>
    </location>
    <ligand>
        <name>substrate</name>
    </ligand>
</feature>
<keyword evidence="20" id="KW-1185">Reference proteome</keyword>
<feature type="binding site" evidence="12 16">
    <location>
        <position position="259"/>
    </location>
    <ligand>
        <name>substrate</name>
    </ligand>
</feature>
<sequence length="431" mass="45549">MKKVIWSALSAAEQQAVLLRPAMAASESITDTVAHIIEQVTTEGDAALKKLSAQFDKVELNDIRLSSQAMKEACDSIPAPLKTALREAFRNIRSFHAAQVSRPLSVETQPGVVCEMHSRAIEAVGLYIPGGSAPLPSTVLMLGVPSEIAGCKRRVLVSPPPIAPEIVFAASLCGIDEIYQVGGAQAVAALAFGTESVPKVDKIFGPGNSFVTEAKRQVSQAIGGASIDMPAGPSEVMVIADARANADFIAADLLSQAEHGPDSQVVVVTPSDKLADEVNQALTRQVAKLSRADIAEKALENSIAIVCQDMAEAVVISNIYGPEHLIVQTKNPRQYLNDIQHAGSVFLGDWTPESVGDYASGTNHVLPTYGYVRTYSSLSLMDFCKRFTVQELSADGLSGLAPVVTAIADAEGLDAHANAVHVRTQALEGSK</sequence>
<feature type="binding site" evidence="12 17">
    <location>
        <position position="357"/>
    </location>
    <ligand>
        <name>Zn(2+)</name>
        <dbReference type="ChEBI" id="CHEBI:29105"/>
    </ligand>
</feature>
<evidence type="ECO:0000313" key="20">
    <source>
        <dbReference type="Proteomes" id="UP001165393"/>
    </source>
</evidence>
<evidence type="ECO:0000256" key="3">
    <source>
        <dbReference type="ARBA" id="ARBA00010178"/>
    </source>
</evidence>
<feature type="binding site" evidence="12 17">
    <location>
        <position position="256"/>
    </location>
    <ligand>
        <name>Zn(2+)</name>
        <dbReference type="ChEBI" id="CHEBI:29105"/>
    </ligand>
</feature>
<feature type="binding site" evidence="12 16">
    <location>
        <position position="234"/>
    </location>
    <ligand>
        <name>substrate</name>
    </ligand>
</feature>
<feature type="binding site" evidence="12 15">
    <location>
        <position position="127"/>
    </location>
    <ligand>
        <name>NAD(+)</name>
        <dbReference type="ChEBI" id="CHEBI:57540"/>
    </ligand>
</feature>
<evidence type="ECO:0000256" key="17">
    <source>
        <dbReference type="PIRSR" id="PIRSR000099-4"/>
    </source>
</evidence>
<evidence type="ECO:0000313" key="19">
    <source>
        <dbReference type="EMBL" id="MCM2679422.1"/>
    </source>
</evidence>
<feature type="binding site" evidence="12 16">
    <location>
        <position position="357"/>
    </location>
    <ligand>
        <name>substrate</name>
    </ligand>
</feature>
<dbReference type="RefSeq" id="WP_251260779.1">
    <property type="nucleotide sequence ID" value="NZ_JAMQGP010000002.1"/>
</dbReference>
<comment type="similarity">
    <text evidence="3 12 13 18">Belongs to the histidinol dehydrogenase family.</text>
</comment>
<comment type="cofactor">
    <cofactor evidence="12 17">
        <name>Zn(2+)</name>
        <dbReference type="ChEBI" id="CHEBI:29105"/>
    </cofactor>
    <text evidence="12 17">Binds 1 zinc ion per subunit.</text>
</comment>
<feature type="binding site" evidence="12 16">
    <location>
        <position position="256"/>
    </location>
    <ligand>
        <name>substrate</name>
    </ligand>
</feature>
<feature type="binding site" evidence="12 15">
    <location>
        <position position="208"/>
    </location>
    <ligand>
        <name>NAD(+)</name>
        <dbReference type="ChEBI" id="CHEBI:57540"/>
    </ligand>
</feature>
<feature type="active site" description="Proton acceptor" evidence="12 14">
    <location>
        <position position="324"/>
    </location>
</feature>
<dbReference type="InterPro" id="IPR001692">
    <property type="entry name" value="Histidinol_DH_CS"/>
</dbReference>
<evidence type="ECO:0000256" key="12">
    <source>
        <dbReference type="HAMAP-Rule" id="MF_01024"/>
    </source>
</evidence>
<keyword evidence="10 12" id="KW-0368">Histidine biosynthesis</keyword>
<evidence type="ECO:0000256" key="9">
    <source>
        <dbReference type="ARBA" id="ARBA00023027"/>
    </source>
</evidence>
<name>A0AA41W5T5_9GAMM</name>
<dbReference type="Proteomes" id="UP001165393">
    <property type="component" value="Unassembled WGS sequence"/>
</dbReference>
<feature type="binding site" evidence="12 16">
    <location>
        <position position="411"/>
    </location>
    <ligand>
        <name>substrate</name>
    </ligand>
</feature>
<feature type="active site" description="Proton acceptor" evidence="12 14">
    <location>
        <position position="323"/>
    </location>
</feature>
<evidence type="ECO:0000256" key="8">
    <source>
        <dbReference type="ARBA" id="ARBA00023002"/>
    </source>
</evidence>
<evidence type="ECO:0000256" key="5">
    <source>
        <dbReference type="ARBA" id="ARBA00022605"/>
    </source>
</evidence>
<dbReference type="InterPro" id="IPR016161">
    <property type="entry name" value="Ald_DH/histidinol_DH"/>
</dbReference>
<dbReference type="SUPFAM" id="SSF53720">
    <property type="entry name" value="ALDH-like"/>
    <property type="match status" value="1"/>
</dbReference>
<feature type="binding site" evidence="12 17">
    <location>
        <position position="259"/>
    </location>
    <ligand>
        <name>Zn(2+)</name>
        <dbReference type="ChEBI" id="CHEBI:29105"/>
    </ligand>
</feature>
<evidence type="ECO:0000256" key="1">
    <source>
        <dbReference type="ARBA" id="ARBA00003850"/>
    </source>
</evidence>
<dbReference type="EMBL" id="JAMQGP010000002">
    <property type="protein sequence ID" value="MCM2679422.1"/>
    <property type="molecule type" value="Genomic_DNA"/>
</dbReference>
<feature type="binding site" evidence="12 17">
    <location>
        <position position="416"/>
    </location>
    <ligand>
        <name>Zn(2+)</name>
        <dbReference type="ChEBI" id="CHEBI:29105"/>
    </ligand>
</feature>
<dbReference type="InterPro" id="IPR012131">
    <property type="entry name" value="Hstdl_DH"/>
</dbReference>
<dbReference type="FunFam" id="3.40.50.1980:FF:000002">
    <property type="entry name" value="Histidinol dehydrogenase, chloroplastic"/>
    <property type="match status" value="1"/>
</dbReference>
<evidence type="ECO:0000256" key="2">
    <source>
        <dbReference type="ARBA" id="ARBA00004940"/>
    </source>
</evidence>
<dbReference type="FunFam" id="1.20.5.1300:FF:000001">
    <property type="entry name" value="Histidine biosynthesis trifunctional protein"/>
    <property type="match status" value="1"/>
</dbReference>
<evidence type="ECO:0000256" key="11">
    <source>
        <dbReference type="ARBA" id="ARBA00049489"/>
    </source>
</evidence>
<proteinExistence type="inferred from homology"/>
<dbReference type="PROSITE" id="PS00611">
    <property type="entry name" value="HISOL_DEHYDROGENASE"/>
    <property type="match status" value="1"/>
</dbReference>
<keyword evidence="7 12" id="KW-0862">Zinc</keyword>
<feature type="binding site" evidence="12 16">
    <location>
        <position position="416"/>
    </location>
    <ligand>
        <name>substrate</name>
    </ligand>
</feature>
<dbReference type="GO" id="GO:0000105">
    <property type="term" value="P:L-histidine biosynthetic process"/>
    <property type="evidence" value="ECO:0007669"/>
    <property type="project" value="UniProtKB-UniRule"/>
</dbReference>
<evidence type="ECO:0000256" key="6">
    <source>
        <dbReference type="ARBA" id="ARBA00022723"/>
    </source>
</evidence>
<dbReference type="Gene3D" id="3.40.50.1980">
    <property type="entry name" value="Nitrogenase molybdenum iron protein domain"/>
    <property type="match status" value="2"/>
</dbReference>
<evidence type="ECO:0000256" key="15">
    <source>
        <dbReference type="PIRSR" id="PIRSR000099-2"/>
    </source>
</evidence>
<dbReference type="Gene3D" id="1.20.5.1300">
    <property type="match status" value="1"/>
</dbReference>
<dbReference type="GO" id="GO:0008270">
    <property type="term" value="F:zinc ion binding"/>
    <property type="evidence" value="ECO:0007669"/>
    <property type="project" value="UniProtKB-UniRule"/>
</dbReference>
<comment type="catalytic activity">
    <reaction evidence="11 12">
        <text>L-histidinol + 2 NAD(+) + H2O = L-histidine + 2 NADH + 3 H(+)</text>
        <dbReference type="Rhea" id="RHEA:20641"/>
        <dbReference type="ChEBI" id="CHEBI:15377"/>
        <dbReference type="ChEBI" id="CHEBI:15378"/>
        <dbReference type="ChEBI" id="CHEBI:57540"/>
        <dbReference type="ChEBI" id="CHEBI:57595"/>
        <dbReference type="ChEBI" id="CHEBI:57699"/>
        <dbReference type="ChEBI" id="CHEBI:57945"/>
        <dbReference type="EC" id="1.1.1.23"/>
    </reaction>
</comment>
<accession>A0AA41W5T5</accession>
<dbReference type="NCBIfam" id="TIGR00069">
    <property type="entry name" value="hisD"/>
    <property type="match status" value="1"/>
</dbReference>
<keyword evidence="8 12" id="KW-0560">Oxidoreductase</keyword>
<dbReference type="PANTHER" id="PTHR21256">
    <property type="entry name" value="HISTIDINOL DEHYDROGENASE HDH"/>
    <property type="match status" value="1"/>
</dbReference>
<dbReference type="AlphaFoldDB" id="A0AA41W5T5"/>
<keyword evidence="9 12" id="KW-0520">NAD</keyword>
<dbReference type="HAMAP" id="MF_01024">
    <property type="entry name" value="HisD"/>
    <property type="match status" value="1"/>
</dbReference>
<feature type="binding site" evidence="12 15">
    <location>
        <position position="185"/>
    </location>
    <ligand>
        <name>NAD(+)</name>
        <dbReference type="ChEBI" id="CHEBI:57540"/>
    </ligand>
</feature>
<dbReference type="CDD" id="cd06572">
    <property type="entry name" value="Histidinol_dh"/>
    <property type="match status" value="1"/>
</dbReference>
<dbReference type="FunFam" id="3.40.50.1980:FF:000001">
    <property type="entry name" value="Histidinol dehydrogenase"/>
    <property type="match status" value="1"/>
</dbReference>
<evidence type="ECO:0000256" key="14">
    <source>
        <dbReference type="PIRSR" id="PIRSR000099-1"/>
    </source>
</evidence>
<dbReference type="GO" id="GO:0004399">
    <property type="term" value="F:histidinol dehydrogenase activity"/>
    <property type="evidence" value="ECO:0007669"/>
    <property type="project" value="UniProtKB-UniRule"/>
</dbReference>
<evidence type="ECO:0000256" key="4">
    <source>
        <dbReference type="ARBA" id="ARBA00012965"/>
    </source>
</evidence>